<protein>
    <recommendedName>
        <fullName evidence="2">DNA-directed RNA polymerase subunit</fullName>
    </recommendedName>
</protein>
<dbReference type="KEGG" id="aprc:113863188"/>
<dbReference type="GO" id="GO:0006352">
    <property type="term" value="P:DNA-templated transcription initiation"/>
    <property type="evidence" value="ECO:0007669"/>
    <property type="project" value="UniProtKB-UniRule"/>
</dbReference>
<accession>A0A8B8LB26</accession>
<dbReference type="PANTHER" id="PTHR12709">
    <property type="entry name" value="DNA-DIRECTED RNA POLYMERASE II, III"/>
    <property type="match status" value="1"/>
</dbReference>
<proteinExistence type="predicted"/>
<organism evidence="4 5">
    <name type="scientific">Abrus precatorius</name>
    <name type="common">Indian licorice</name>
    <name type="synonym">Glycine abrus</name>
    <dbReference type="NCBI Taxonomy" id="3816"/>
    <lineage>
        <taxon>Eukaryota</taxon>
        <taxon>Viridiplantae</taxon>
        <taxon>Streptophyta</taxon>
        <taxon>Embryophyta</taxon>
        <taxon>Tracheophyta</taxon>
        <taxon>Spermatophyta</taxon>
        <taxon>Magnoliopsida</taxon>
        <taxon>eudicotyledons</taxon>
        <taxon>Gunneridae</taxon>
        <taxon>Pentapetalae</taxon>
        <taxon>rosids</taxon>
        <taxon>fabids</taxon>
        <taxon>Fabales</taxon>
        <taxon>Fabaceae</taxon>
        <taxon>Papilionoideae</taxon>
        <taxon>50 kb inversion clade</taxon>
        <taxon>NPAAA clade</taxon>
        <taxon>indigoferoid/millettioid clade</taxon>
        <taxon>Abreae</taxon>
        <taxon>Abrus</taxon>
    </lineage>
</organism>
<evidence type="ECO:0000313" key="5">
    <source>
        <dbReference type="RefSeq" id="XP_027352463.1"/>
    </source>
</evidence>
<keyword evidence="2" id="KW-0804">Transcription</keyword>
<evidence type="ECO:0000313" key="4">
    <source>
        <dbReference type="Proteomes" id="UP000694853"/>
    </source>
</evidence>
<dbReference type="Gene3D" id="2.40.50.1060">
    <property type="match status" value="1"/>
</dbReference>
<dbReference type="InterPro" id="IPR012340">
    <property type="entry name" value="NA-bd_OB-fold"/>
</dbReference>
<dbReference type="PANTHER" id="PTHR12709:SF5">
    <property type="entry name" value="DNA-DIRECTED RNA POLYMERASE I SUBUNIT RPA43"/>
    <property type="match status" value="1"/>
</dbReference>
<gene>
    <name evidence="5" type="primary">LOC113863188</name>
</gene>
<name>A0A8B8LB26_ABRPR</name>
<evidence type="ECO:0000256" key="1">
    <source>
        <dbReference type="ARBA" id="ARBA00023242"/>
    </source>
</evidence>
<evidence type="ECO:0000256" key="3">
    <source>
        <dbReference type="SAM" id="MobiDB-lite"/>
    </source>
</evidence>
<dbReference type="GeneID" id="113863188"/>
<reference evidence="5" key="2">
    <citation type="submission" date="2025-08" db="UniProtKB">
        <authorList>
            <consortium name="RefSeq"/>
        </authorList>
    </citation>
    <scope>IDENTIFICATION</scope>
    <source>
        <tissue evidence="5">Young leaves</tissue>
    </source>
</reference>
<keyword evidence="1 2" id="KW-0539">Nucleus</keyword>
<keyword evidence="2" id="KW-0240">DNA-directed RNA polymerase</keyword>
<dbReference type="OrthoDB" id="10250504at2759"/>
<dbReference type="FunFam" id="2.40.50.1060:FF:000002">
    <property type="entry name" value="DNA-directed RNA polymerase"/>
    <property type="match status" value="1"/>
</dbReference>
<keyword evidence="4" id="KW-1185">Reference proteome</keyword>
<feature type="region of interest" description="Disordered" evidence="3">
    <location>
        <begin position="214"/>
        <end position="234"/>
    </location>
</feature>
<dbReference type="InterPro" id="IPR045113">
    <property type="entry name" value="Rpb7-like"/>
</dbReference>
<dbReference type="SUPFAM" id="SSF50249">
    <property type="entry name" value="Nucleic acid-binding proteins"/>
    <property type="match status" value="1"/>
</dbReference>
<sequence length="260" mass="29356">MEGLKVSKANLVVYIHPSQSKQVSQAVLRQLSSLLFTYASKLHPNVIVSHLFINLTVLFFFCRCSFCETFDGVVLAYDVNSLDKCAKILPGVHPYFGVKLKVNLLLFSPKPNTLLEGKVVKLTQESIHVVVLGFSSAIIADKDIREEFVYKTKRGQDVYASRSHKRHVIKVGTMIRFLVKSFDEEILHVCGSLVPNHTGSIYWLDKNLEVVSHTDRNEKKRKGKGDPIMLGQDAVDGEPLTLDTVQKIKNSKKQKNWEES</sequence>
<dbReference type="RefSeq" id="XP_027352463.1">
    <property type="nucleotide sequence ID" value="XM_027496662.1"/>
</dbReference>
<dbReference type="GO" id="GO:0006362">
    <property type="term" value="P:transcription elongation by RNA polymerase I"/>
    <property type="evidence" value="ECO:0007669"/>
    <property type="project" value="TreeGrafter"/>
</dbReference>
<evidence type="ECO:0000256" key="2">
    <source>
        <dbReference type="RuleBase" id="RU369086"/>
    </source>
</evidence>
<dbReference type="AlphaFoldDB" id="A0A8B8LB26"/>
<comment type="subcellular location">
    <subcellularLocation>
        <location evidence="2">Nucleus</location>
    </subcellularLocation>
</comment>
<reference evidence="4" key="1">
    <citation type="journal article" date="2019" name="Toxins">
        <title>Detection of Abrin-Like and Prepropulchellin-Like Toxin Genes and Transcripts Using Whole Genome Sequencing and Full-Length Transcript Sequencing of Abrus precatorius.</title>
        <authorList>
            <person name="Hovde B.T."/>
            <person name="Daligault H.E."/>
            <person name="Hanschen E.R."/>
            <person name="Kunde Y.A."/>
            <person name="Johnson M.B."/>
            <person name="Starkenburg S.R."/>
            <person name="Johnson S.L."/>
        </authorList>
    </citation>
    <scope>NUCLEOTIDE SEQUENCE [LARGE SCALE GENOMIC DNA]</scope>
</reference>
<dbReference type="Proteomes" id="UP000694853">
    <property type="component" value="Unplaced"/>
</dbReference>
<dbReference type="GO" id="GO:0005736">
    <property type="term" value="C:RNA polymerase I complex"/>
    <property type="evidence" value="ECO:0007669"/>
    <property type="project" value="TreeGrafter"/>
</dbReference>
<comment type="function">
    <text evidence="2">DNA-dependent RNA polymerase which catalyzes the transcription of DNA into RNA using the four ribonucleoside triphosphates as substrates.</text>
</comment>